<evidence type="ECO:0000256" key="4">
    <source>
        <dbReference type="ARBA" id="ARBA00022692"/>
    </source>
</evidence>
<keyword evidence="6 9" id="KW-1133">Transmembrane helix</keyword>
<reference evidence="11" key="1">
    <citation type="submission" date="2025-08" db="UniProtKB">
        <authorList>
            <consortium name="RefSeq"/>
        </authorList>
    </citation>
    <scope>IDENTIFICATION</scope>
    <source>
        <tissue evidence="11">Whole body</tissue>
    </source>
</reference>
<keyword evidence="7 9" id="KW-0472">Membrane</keyword>
<dbReference type="GO" id="GO:0015031">
    <property type="term" value="P:protein transport"/>
    <property type="evidence" value="ECO:0007669"/>
    <property type="project" value="UniProtKB-KW"/>
</dbReference>
<dbReference type="GO" id="GO:0016192">
    <property type="term" value="P:vesicle-mediated transport"/>
    <property type="evidence" value="ECO:0007669"/>
    <property type="project" value="InterPro"/>
</dbReference>
<evidence type="ECO:0000256" key="7">
    <source>
        <dbReference type="ARBA" id="ARBA00023136"/>
    </source>
</evidence>
<dbReference type="InterPro" id="IPR007305">
    <property type="entry name" value="Vesicle_transpt_Got1/SFT2"/>
</dbReference>
<organism evidence="10 11">
    <name type="scientific">Ceratina calcarata</name>
    <dbReference type="NCBI Taxonomy" id="156304"/>
    <lineage>
        <taxon>Eukaryota</taxon>
        <taxon>Metazoa</taxon>
        <taxon>Ecdysozoa</taxon>
        <taxon>Arthropoda</taxon>
        <taxon>Hexapoda</taxon>
        <taxon>Insecta</taxon>
        <taxon>Pterygota</taxon>
        <taxon>Neoptera</taxon>
        <taxon>Endopterygota</taxon>
        <taxon>Hymenoptera</taxon>
        <taxon>Apocrita</taxon>
        <taxon>Aculeata</taxon>
        <taxon>Apoidea</taxon>
        <taxon>Anthophila</taxon>
        <taxon>Apidae</taxon>
        <taxon>Ceratina</taxon>
        <taxon>Zadontomerus</taxon>
    </lineage>
</organism>
<name>A0AAJ7SA54_9HYME</name>
<evidence type="ECO:0000256" key="6">
    <source>
        <dbReference type="ARBA" id="ARBA00022989"/>
    </source>
</evidence>
<feature type="transmembrane region" description="Helical" evidence="9">
    <location>
        <begin position="44"/>
        <end position="63"/>
    </location>
</feature>
<dbReference type="Pfam" id="PF04178">
    <property type="entry name" value="Got1"/>
    <property type="match status" value="1"/>
</dbReference>
<accession>A0AAJ7SA54</accession>
<keyword evidence="4 9" id="KW-0812">Transmembrane</keyword>
<dbReference type="GO" id="GO:0005737">
    <property type="term" value="C:cytoplasm"/>
    <property type="evidence" value="ECO:0007669"/>
    <property type="project" value="UniProtKB-ARBA"/>
</dbReference>
<dbReference type="GO" id="GO:0016020">
    <property type="term" value="C:membrane"/>
    <property type="evidence" value="ECO:0007669"/>
    <property type="project" value="UniProtKB-SubCell"/>
</dbReference>
<evidence type="ECO:0000256" key="9">
    <source>
        <dbReference type="RuleBase" id="RU363111"/>
    </source>
</evidence>
<evidence type="ECO:0000313" key="10">
    <source>
        <dbReference type="Proteomes" id="UP000694925"/>
    </source>
</evidence>
<sequence length="105" mass="11592">MDKLRRALNGSDQCDEESGIITQADVDFVVMDQSTLSWSTRIKGFAICFVVGILCSFLGSFALFLNKGLAVFAVFYTLGNIISMARSNSESFSELTNKLYNNISK</sequence>
<dbReference type="PANTHER" id="PTHR23137">
    <property type="entry name" value="VESICLE TRANSPORT PROTEIN-RELATED"/>
    <property type="match status" value="1"/>
</dbReference>
<evidence type="ECO:0000256" key="5">
    <source>
        <dbReference type="ARBA" id="ARBA00022927"/>
    </source>
</evidence>
<dbReference type="AlphaFoldDB" id="A0AAJ7SA54"/>
<evidence type="ECO:0000256" key="2">
    <source>
        <dbReference type="ARBA" id="ARBA00004141"/>
    </source>
</evidence>
<gene>
    <name evidence="11" type="primary">LOC108629935</name>
</gene>
<comment type="caution">
    <text evidence="9">Lacks conserved residue(s) required for the propagation of feature annotation.</text>
</comment>
<comment type="subcellular location">
    <subcellularLocation>
        <location evidence="2 9">Membrane</location>
        <topology evidence="2 9">Multi-pass membrane protein</topology>
    </subcellularLocation>
</comment>
<keyword evidence="5 9" id="KW-0653">Protein transport</keyword>
<dbReference type="GO" id="GO:0012505">
    <property type="term" value="C:endomembrane system"/>
    <property type="evidence" value="ECO:0007669"/>
    <property type="project" value="UniProtKB-ARBA"/>
</dbReference>
<evidence type="ECO:0000256" key="8">
    <source>
        <dbReference type="ARBA" id="ARBA00025800"/>
    </source>
</evidence>
<proteinExistence type="inferred from homology"/>
<evidence type="ECO:0000256" key="1">
    <source>
        <dbReference type="ARBA" id="ARBA00003566"/>
    </source>
</evidence>
<keyword evidence="3 9" id="KW-0813">Transport</keyword>
<dbReference type="GeneID" id="108629935"/>
<comment type="similarity">
    <text evidence="8 9">Belongs to the SFT2 family.</text>
</comment>
<dbReference type="Proteomes" id="UP000694925">
    <property type="component" value="Unplaced"/>
</dbReference>
<protein>
    <recommendedName>
        <fullName evidence="9">Vesicle transport protein</fullName>
    </recommendedName>
</protein>
<evidence type="ECO:0000313" key="11">
    <source>
        <dbReference type="RefSeq" id="XP_026673520.1"/>
    </source>
</evidence>
<dbReference type="InterPro" id="IPR011691">
    <property type="entry name" value="Vesicle_transpt_SFT2"/>
</dbReference>
<comment type="function">
    <text evidence="1 9">May be involved in fusion of retrograde transport vesicles derived from an endocytic compartment with the Golgi complex.</text>
</comment>
<keyword evidence="10" id="KW-1185">Reference proteome</keyword>
<dbReference type="RefSeq" id="XP_026673520.1">
    <property type="nucleotide sequence ID" value="XM_026817719.1"/>
</dbReference>
<evidence type="ECO:0000256" key="3">
    <source>
        <dbReference type="ARBA" id="ARBA00022448"/>
    </source>
</evidence>
<dbReference type="PANTHER" id="PTHR23137:SF6">
    <property type="entry name" value="VESICLE TRANSPORT PROTEIN"/>
    <property type="match status" value="1"/>
</dbReference>